<dbReference type="InterPro" id="IPR058456">
    <property type="entry name" value="DUF8143"/>
</dbReference>
<dbReference type="Pfam" id="PF26467">
    <property type="entry name" value="DUF8143"/>
    <property type="match status" value="1"/>
</dbReference>
<dbReference type="eggNOG" id="arCOG11185">
    <property type="taxonomic scope" value="Archaea"/>
</dbReference>
<proteinExistence type="predicted"/>
<reference evidence="3" key="1">
    <citation type="submission" date="2016-10" db="EMBL/GenBank/DDBJ databases">
        <authorList>
            <person name="Varghese N."/>
        </authorList>
    </citation>
    <scope>NUCLEOTIDE SEQUENCE [LARGE SCALE GENOMIC DNA]</scope>
    <source>
        <strain evidence="3">CGMCC 1.12284</strain>
    </source>
</reference>
<keyword evidence="3" id="KW-1185">Reference proteome</keyword>
<accession>A0A1I0PR06</accession>
<feature type="region of interest" description="Disordered" evidence="1">
    <location>
        <begin position="41"/>
        <end position="96"/>
    </location>
</feature>
<dbReference type="OrthoDB" id="188368at2157"/>
<protein>
    <submittedName>
        <fullName evidence="2">Uncharacterized protein</fullName>
    </submittedName>
</protein>
<dbReference type="Proteomes" id="UP000183275">
    <property type="component" value="Unassembled WGS sequence"/>
</dbReference>
<dbReference type="RefSeq" id="WP_049991362.1">
    <property type="nucleotide sequence ID" value="NZ_FOIS01000003.1"/>
</dbReference>
<name>A0A1I0PR06_9EURY</name>
<organism evidence="2 3">
    <name type="scientific">Natrinema salifodinae</name>
    <dbReference type="NCBI Taxonomy" id="1202768"/>
    <lineage>
        <taxon>Archaea</taxon>
        <taxon>Methanobacteriati</taxon>
        <taxon>Methanobacteriota</taxon>
        <taxon>Stenosarchaea group</taxon>
        <taxon>Halobacteria</taxon>
        <taxon>Halobacteriales</taxon>
        <taxon>Natrialbaceae</taxon>
        <taxon>Natrinema</taxon>
    </lineage>
</organism>
<sequence length="96" mass="10356">MSLVVGLVLLFAIAVPLVLWLGISRETSDPTVVDRAEAERIAKERGGLDPTRSRSPDGQDTTALESECDGWGGRPGDGTDTGDAGWRTRDEDERTE</sequence>
<feature type="compositionally biased region" description="Basic and acidic residues" evidence="1">
    <location>
        <begin position="86"/>
        <end position="96"/>
    </location>
</feature>
<evidence type="ECO:0000256" key="1">
    <source>
        <dbReference type="SAM" id="MobiDB-lite"/>
    </source>
</evidence>
<dbReference type="EMBL" id="FOIS01000003">
    <property type="protein sequence ID" value="SEW16722.1"/>
    <property type="molecule type" value="Genomic_DNA"/>
</dbReference>
<evidence type="ECO:0000313" key="2">
    <source>
        <dbReference type="EMBL" id="SEW16722.1"/>
    </source>
</evidence>
<feature type="compositionally biased region" description="Basic and acidic residues" evidence="1">
    <location>
        <begin position="41"/>
        <end position="57"/>
    </location>
</feature>
<gene>
    <name evidence="2" type="ORF">SAMN05216285_2832</name>
</gene>
<evidence type="ECO:0000313" key="3">
    <source>
        <dbReference type="Proteomes" id="UP000183275"/>
    </source>
</evidence>
<dbReference type="AlphaFoldDB" id="A0A1I0PR06"/>